<feature type="compositionally biased region" description="Low complexity" evidence="1">
    <location>
        <begin position="165"/>
        <end position="177"/>
    </location>
</feature>
<name>A0A395MIC4_9HYPO</name>
<feature type="compositionally biased region" description="Polar residues" evidence="1">
    <location>
        <begin position="112"/>
        <end position="122"/>
    </location>
</feature>
<dbReference type="EMBL" id="PXXK01000241">
    <property type="protein sequence ID" value="RFN47664.1"/>
    <property type="molecule type" value="Genomic_DNA"/>
</dbReference>
<organism evidence="4 5">
    <name type="scientific">Fusarium flagelliforme</name>
    <dbReference type="NCBI Taxonomy" id="2675880"/>
    <lineage>
        <taxon>Eukaryota</taxon>
        <taxon>Fungi</taxon>
        <taxon>Dikarya</taxon>
        <taxon>Ascomycota</taxon>
        <taxon>Pezizomycotina</taxon>
        <taxon>Sordariomycetes</taxon>
        <taxon>Hypocreomycetidae</taxon>
        <taxon>Hypocreales</taxon>
        <taxon>Nectriaceae</taxon>
        <taxon>Fusarium</taxon>
        <taxon>Fusarium incarnatum-equiseti species complex</taxon>
    </lineage>
</organism>
<accession>A0A395MIC4</accession>
<feature type="compositionally biased region" description="Basic and acidic residues" evidence="1">
    <location>
        <begin position="137"/>
        <end position="146"/>
    </location>
</feature>
<dbReference type="AlphaFoldDB" id="A0A395MIC4"/>
<dbReference type="Proteomes" id="UP000265631">
    <property type="component" value="Unassembled WGS sequence"/>
</dbReference>
<dbReference type="InterPro" id="IPR046797">
    <property type="entry name" value="PDDEXK_12"/>
</dbReference>
<evidence type="ECO:0000256" key="1">
    <source>
        <dbReference type="SAM" id="MobiDB-lite"/>
    </source>
</evidence>
<protein>
    <recommendedName>
        <fullName evidence="3">PD-(D/E)XK nuclease-like domain-containing protein</fullName>
    </recommendedName>
</protein>
<feature type="domain" description="PD-(D/E)XK nuclease-like" evidence="3">
    <location>
        <begin position="254"/>
        <end position="513"/>
    </location>
</feature>
<evidence type="ECO:0000256" key="2">
    <source>
        <dbReference type="SAM" id="SignalP"/>
    </source>
</evidence>
<dbReference type="Pfam" id="PF20516">
    <property type="entry name" value="PDDEXK_12"/>
    <property type="match status" value="1"/>
</dbReference>
<keyword evidence="2" id="KW-0732">Signal</keyword>
<keyword evidence="5" id="KW-1185">Reference proteome</keyword>
<feature type="region of interest" description="Disordered" evidence="1">
    <location>
        <begin position="79"/>
        <end position="180"/>
    </location>
</feature>
<evidence type="ECO:0000313" key="5">
    <source>
        <dbReference type="Proteomes" id="UP000265631"/>
    </source>
</evidence>
<comment type="caution">
    <text evidence="4">The sequence shown here is derived from an EMBL/GenBank/DDBJ whole genome shotgun (WGS) entry which is preliminary data.</text>
</comment>
<feature type="chain" id="PRO_5017463450" description="PD-(D/E)XK nuclease-like domain-containing protein" evidence="2">
    <location>
        <begin position="21"/>
        <end position="532"/>
    </location>
</feature>
<dbReference type="STRING" id="2594813.A0A395MIC4"/>
<evidence type="ECO:0000313" key="4">
    <source>
        <dbReference type="EMBL" id="RFN47664.1"/>
    </source>
</evidence>
<gene>
    <name evidence="4" type="ORF">FIE12Z_8121</name>
</gene>
<feature type="compositionally biased region" description="Basic and acidic residues" evidence="1">
    <location>
        <begin position="94"/>
        <end position="106"/>
    </location>
</feature>
<reference evidence="4 5" key="1">
    <citation type="journal article" date="2018" name="PLoS Pathog.">
        <title>Evolution of structural diversity of trichothecenes, a family of toxins produced by plant pathogenic and entomopathogenic fungi.</title>
        <authorList>
            <person name="Proctor R.H."/>
            <person name="McCormick S.P."/>
            <person name="Kim H.S."/>
            <person name="Cardoza R.E."/>
            <person name="Stanley A.M."/>
            <person name="Lindo L."/>
            <person name="Kelly A."/>
            <person name="Brown D.W."/>
            <person name="Lee T."/>
            <person name="Vaughan M.M."/>
            <person name="Alexander N.J."/>
            <person name="Busman M."/>
            <person name="Gutierrez S."/>
        </authorList>
    </citation>
    <scope>NUCLEOTIDE SEQUENCE [LARGE SCALE GENOMIC DNA]</scope>
    <source>
        <strain evidence="4 5">NRRL 13405</strain>
    </source>
</reference>
<proteinExistence type="predicted"/>
<feature type="signal peptide" evidence="2">
    <location>
        <begin position="1"/>
        <end position="20"/>
    </location>
</feature>
<feature type="compositionally biased region" description="Polar residues" evidence="1">
    <location>
        <begin position="82"/>
        <end position="92"/>
    </location>
</feature>
<sequence length="532" mass="60142">MKTTGIFTILFTSMAATAIASPNALPMGVEVVERDGKTIVREVPHALLSRGLEPRCRECVGQGGKCTIGDGSCYAEDPPHSWMQNIDPSSKPTARKEEATKQEPFLKRRRLNTLTTNASQSEKNMHYERSLNSSKRSRSDDLETPRPTRRTRTPRSESGTSLPFTQSGTSQQSGLSSPTEQLRILQLHSKSVVAKQLSAFHDKPATLEVLLDKIDLVSSGIGILPTSHAPLLSDLDKEIYNDFKWTQKPVFSKFLFSNDRDEIGHTPLPATIQWILHEAAFCDSKGCSEKDWNTEVHHRVLAAALRPLRGPRRDQLFDFRISTSASVISEYHVTSASKGADFCMYIDPKQDGSPEVVEVISTIRQILPMGVFNHANLGPLSDNPIAVSIETKKTTGEGWENAKLQMEIWMASHWQFLRKLLEKRQYAAERLSTMRSRAGEMSFCCDKIWDLPEFIPGIIIQGHDWYLIVTTAEGEKTVFWQKKTLGDTSSSRGIYQIIYNLQLLRQWAQEDYWKWLKDLLLEWPQSEGELVF</sequence>
<evidence type="ECO:0000259" key="3">
    <source>
        <dbReference type="Pfam" id="PF20516"/>
    </source>
</evidence>